<protein>
    <submittedName>
        <fullName evidence="4">LamG-like jellyroll fold domain-containing protein</fullName>
    </submittedName>
</protein>
<keyword evidence="1" id="KW-0732">Signal</keyword>
<dbReference type="SMART" id="SM00560">
    <property type="entry name" value="LamGL"/>
    <property type="match status" value="2"/>
</dbReference>
<reference evidence="5" key="1">
    <citation type="journal article" date="2019" name="Int. J. Syst. Evol. Microbiol.">
        <title>The Global Catalogue of Microorganisms (GCM) 10K type strain sequencing project: providing services to taxonomists for standard genome sequencing and annotation.</title>
        <authorList>
            <consortium name="The Broad Institute Genomics Platform"/>
            <consortium name="The Broad Institute Genome Sequencing Center for Infectious Disease"/>
            <person name="Wu L."/>
            <person name="Ma J."/>
        </authorList>
    </citation>
    <scope>NUCLEOTIDE SEQUENCE [LARGE SCALE GENOMIC DNA]</scope>
    <source>
        <strain evidence="5">KCTC 23299</strain>
    </source>
</reference>
<dbReference type="InterPro" id="IPR001791">
    <property type="entry name" value="Laminin_G"/>
</dbReference>
<evidence type="ECO:0000313" key="5">
    <source>
        <dbReference type="Proteomes" id="UP001597511"/>
    </source>
</evidence>
<dbReference type="Gene3D" id="2.60.40.10">
    <property type="entry name" value="Immunoglobulins"/>
    <property type="match status" value="2"/>
</dbReference>
<dbReference type="Proteomes" id="UP001597511">
    <property type="component" value="Unassembled WGS sequence"/>
</dbReference>
<name>A0ABW6A9D4_9BACT</name>
<keyword evidence="5" id="KW-1185">Reference proteome</keyword>
<comment type="caution">
    <text evidence="4">The sequence shown here is derived from an EMBL/GenBank/DDBJ whole genome shotgun (WGS) entry which is preliminary data.</text>
</comment>
<evidence type="ECO:0000313" key="4">
    <source>
        <dbReference type="EMBL" id="MFD2921256.1"/>
    </source>
</evidence>
<dbReference type="InterPro" id="IPR006558">
    <property type="entry name" value="LamG-like"/>
</dbReference>
<dbReference type="Pfam" id="PF13385">
    <property type="entry name" value="Laminin_G_3"/>
    <property type="match status" value="3"/>
</dbReference>
<dbReference type="RefSeq" id="WP_386101201.1">
    <property type="nucleotide sequence ID" value="NZ_JBHUOZ010000003.1"/>
</dbReference>
<dbReference type="InterPro" id="IPR013783">
    <property type="entry name" value="Ig-like_fold"/>
</dbReference>
<keyword evidence="2" id="KW-1015">Disulfide bond</keyword>
<feature type="domain" description="LamG-like jellyroll fold" evidence="3">
    <location>
        <begin position="2318"/>
        <end position="2460"/>
    </location>
</feature>
<feature type="domain" description="LamG-like jellyroll fold" evidence="3">
    <location>
        <begin position="663"/>
        <end position="786"/>
    </location>
</feature>
<accession>A0ABW6A9D4</accession>
<dbReference type="InterPro" id="IPR013320">
    <property type="entry name" value="ConA-like_dom_sf"/>
</dbReference>
<sequence length="3202" mass="350594">MKPSATIFILFFRQLFLLKIKKNILVFIFLTGTGMGVYAQDELRSARIEGGGMDEYGAYVDIYLPVSNVQGIDRWVNTGHLFANNNFSGDYWSVSAENRTISFSLRGTMFVGMRLRAYNTGGWSAFFTDQSEHHVSDDGDVAEAVVRLYLSQAQLDQGLSFKVTGNIDGNSGAGVGYKGGFDYELGSRTIAHPVLDATLTADVSATAGNMSVAYRYTGMIGGDFGGDYTITHWLDNNTGATVTDNTNNNASGSINTNRTNTVRNVTFRTRFAGKGGLVVYTKNQSVEMPAYQWPATLTPVYDDSSGIMTVSWTINALASSANYIKGDEFEVQRSLNANFPTNTTKTYTVAFDGATTNYSIEDDLKSENVQGTVYYRLRRTKTRGNWEWNTKVEASKAVNMKLLTALKTVPIALDTANARIIVKWGVSNGVWPAGTKFTIKRKEENNSTNYTEIVLTDIDLRKGEYIDENLSTCVDYSYSLLVQPGSTTYATPAAVNVDGKRKLIEIGTIESLLGSKGYFSDRVELQWISEGGFTQYVVLRSTTGNIANAVQIGTVQALSTARGLIQYEDTRALAGTYYTYFVRGVNSCGGSNGQTAALSVVGFKSPTGNIYGRITYENGQAVEGVGVRLQNNSSTLSGKSIMLTGNADSYLKLDSLYTPFSDTAFTVETWIKPGDAAPADQVLFSRNNQYELGFAANGQLYFSAYGNTVSAAYINTGNNYKHVAGSYNSDSLFLYINGEKVAAVKTGSLSPATPANIVYIGKQSAGKNYKGNIDELRLWNRVVPVAELQQNHTRMLVGNEPGMVAYWRFDETINNQFFDLSMQDGEYNRNDGNMNAAQVTRSTTIPTADQLALKGITDQSGNYMVSGIPYTDNGITYTIIPTLGTHQFDPTSVNRLMSANSNEFTVDFKDKSSFPVSGTIYYTNSTIPVKGVQFQINGQYAHQSNGQIIESDEFGKFTINVPVGTQEVKAVKLNHSFENGGKITDRFGANLNYQGPVSERILYDKTTVRFIGRVAGGSVQEGFALGHSLSKNNLGEKLSVTMELVGAQNRKINASETNTDSLAITNHLLPTNQQATQRKTNTHFKTYSIDIIPDPVTGEFVTDLIPENYNIMSVKATGHNDLMGNNPVNINLSDRFNLEKELYTYKDSVTVNGVTIPREYTDTVFYNGKYKFTYRYNPTIAVNQLDKRNDPAAYFGDTTIKTTFFNGTVNNINIVNPVNNAYLFGYPVFTQNVNYKFKIQAFEQYGFYKENDLQNPVAIDKVATTDGSVSVANDLRDGDTAPDTLSLNSEGIGIYSFAAGTPEMGDGVGRKGFSLSIKFGAQVLQWNNGNKQYAYILGGRKTGSDFVTAGPNEIIAVLRDPGGSNSASFFEAGTTITSTKEYNGGLVQAGNIDIISSLGSTSSSLIGVGVAIGTTIDVVNDNGGRISHQTSYTGSNAKTEVVRLLTRYETSSDPLYVGAAGDLFIGNSNNISYGNTINLIVVKNNEIKEGADIVYFDGRTENTEYSIVQRTGVDFSQKFATTFAYPQKHIETILLPNLTRGRNEILLPVTTNATDAQMKADNEKRLVYVSKLPATDPNYGASNGDTDVFGPDEINKTWDNGSSYKIYYPSDANLVISYTDTIRTINQYIKGWKKELANNEQTKIEAKDRDLVKNFSFTGGSSISSSHEYNTSTTKVNSFEFVVGGSFLKETGILINGTGIVVRVDESVSTNQGGTFTTDNTNTKTFGFTLAEEGLDYLSIDVLKAPDSSFVFKTKGGVTQCPYEGATVSQYYQPGTIISQPTIQAQVPNITVEQAVVNNVPSSRKASYVIHMSNNTDNANSRGASFLIHLGDDTNPDGAKVYMDGTELGTGREIYVPYGSTITKTLTLEKGPNVMSHENLQVILESPCQWQIADSVSISAHFIPSCSDINIKSPVDKWIVNTNTPVDNNDNPYLAVTIDQFDQNTSLFDHIALQYKPASTATWITNMNFYSDQAKFDAAQGEKMMITQNGKIDYNFAMNTLAFADQSYEIRAVSYCMNNAQIIATTESNLITGIKDTYSPRLFGNPQPANSILGIDDDIRINFNEPIADGLLSYSDFQVTGVRNGTLGDHNVAVQLDGQNDYLVTEFNKNLAAKSLTIELWALPTAAANGTLFSHGNTAKALELALTSDNKLEVTVGTQTIVSPNPVNYRQGEWSHIAVALNAETKKLSAYYNFQEVIAGVEVNAYEETGLIQIGKSMRKPSGNYFNGKLHGVCIWSGVISSINLQQNSLKRLSGSESGLLTYYPMNEGKGTVVMDKARGINAKLEGSWSMPAGRAISLNGNAYVKANTSFAPVLKDMDYTMELWFKGEPGQSNATLLSSGKGNGSDLGGSEDLFTLGFEAGKLVFNNNSISIPVEGNYLDNNWHHLALAVNRNAGNGQVIIDGVLKRTFDPQGLGGIASAQVLMGARGWYSDPVTLEVDQHFKGYIDEVRLWNTYLSMPILEQNNNTALHGNEFGLLAYYPFEKYFTFQNNQELGFTLNDRKIQEVATVVVPDAVLSNAAEATETAPVKRLGAVENLQFDYVANNDAIILNMLEPRQAIDKTIVTFKAKNIRDKNGNTIKSPVTWSAYIDKNPLRWSDDVLNLSKKIYDNLAFEVVISNQSGLMQNYRLQNLPSWLTVSPASGTIGPKGNQKLVFTVNKGLNVGAYDETVYLLNDNQESAPLAINLKVNGVKPAWVVNPADYKYNMTVYGKIKTRGAFSSNPEDMLAAFVNGKCIGVTNSTYIASNDNWYSLLTMYSNEVRKQNVEFRIWEAATGKTYLATPSVPVSFINDTIYGTVRNPIIFEGNETIFQNVALNKGWNWISFGLKSPALNSVNSTLASGNWAAGDIVKNEEIGFDSYSATEGWVGLLRQFNNTSLFMLKTANEQTLSVPGIVDTEKIHIPVKGGRWNYISYIPQTNINIKEALADYPATDDDVIKSQTGFAMYDSRNGWVGTLTYLEPGKGYMLYRKAANDVSFVYPTITGILTGYNRIRLNSLEAPVDNNYQYAENMTMVAVPDEQTQLLPGDKILAYAGTELRGQAGSVNNPVTGKPTLFINIAGSTTQQLHFALERNGQVIATAQDPVIYNANGYAGTIVNPYVLRFSSIAVTAEDKIYPTPFTNQVTVQVNMANETTAAGNTLQTLVHDAAGNLVYRGNKLTAVGNSYNLQWNGKDNNGLPAKSGVYIITVYVNEKARVYKTTKL</sequence>
<dbReference type="Gene3D" id="2.60.40.4070">
    <property type="match status" value="1"/>
</dbReference>
<evidence type="ECO:0000256" key="2">
    <source>
        <dbReference type="ARBA" id="ARBA00023157"/>
    </source>
</evidence>
<proteinExistence type="predicted"/>
<dbReference type="SUPFAM" id="SSF49899">
    <property type="entry name" value="Concanavalin A-like lectins/glucanases"/>
    <property type="match status" value="3"/>
</dbReference>
<dbReference type="Gene3D" id="2.60.120.200">
    <property type="match status" value="3"/>
</dbReference>
<gene>
    <name evidence="4" type="ORF">ACFS6H_16135</name>
</gene>
<organism evidence="4 5">
    <name type="scientific">Terrimonas rubra</name>
    <dbReference type="NCBI Taxonomy" id="1035890"/>
    <lineage>
        <taxon>Bacteria</taxon>
        <taxon>Pseudomonadati</taxon>
        <taxon>Bacteroidota</taxon>
        <taxon>Chitinophagia</taxon>
        <taxon>Chitinophagales</taxon>
        <taxon>Chitinophagaceae</taxon>
        <taxon>Terrimonas</taxon>
    </lineage>
</organism>
<evidence type="ECO:0000259" key="3">
    <source>
        <dbReference type="SMART" id="SM00560"/>
    </source>
</evidence>
<evidence type="ECO:0000256" key="1">
    <source>
        <dbReference type="ARBA" id="ARBA00022729"/>
    </source>
</evidence>
<dbReference type="CDD" id="cd00110">
    <property type="entry name" value="LamG"/>
    <property type="match status" value="1"/>
</dbReference>
<dbReference type="EMBL" id="JBHUOZ010000003">
    <property type="protein sequence ID" value="MFD2921256.1"/>
    <property type="molecule type" value="Genomic_DNA"/>
</dbReference>